<sequence length="278" mass="29771">MGPRRTTLTYSSEDVGPVPGDKPLFVYYCKASGKHALTTDCNLANVPRRRTDHALVLDTQAHLVKLYTTDGGTKFLRRKNGAVERQFRLNCGKLPVAYRNDPDGRYLYIMDGALTTYSADDALLGGRAPVPPCILPAGNNKTQVALEIDDRGRMRLVLRVTADFVRVQIKSSISSSGMQEELLELLRGVLGVRLGQMSLQRGESARHKILLIEGLAPDVVFNKLQASVARNPRTLGRSSKHVINTSIVPMSAPEEPAGAAGTGGGPGAADGGAAAAPK</sequence>
<evidence type="ECO:0000256" key="2">
    <source>
        <dbReference type="SAM" id="MobiDB-lite"/>
    </source>
</evidence>
<reference evidence="4 5" key="1">
    <citation type="journal article" date="2018" name="Plant J.">
        <title>Genome sequences of Chlorella sorokiniana UTEX 1602 and Micractinium conductrix SAG 241.80: implications to maltose excretion by a green alga.</title>
        <authorList>
            <person name="Arriola M.B."/>
            <person name="Velmurugan N."/>
            <person name="Zhang Y."/>
            <person name="Plunkett M.H."/>
            <person name="Hondzo H."/>
            <person name="Barney B.M."/>
        </authorList>
    </citation>
    <scope>NUCLEOTIDE SEQUENCE [LARGE SCALE GENOMIC DNA]</scope>
    <source>
        <strain evidence="4 5">SAG 241.80</strain>
    </source>
</reference>
<evidence type="ECO:0000256" key="1">
    <source>
        <dbReference type="ARBA" id="ARBA00010364"/>
    </source>
</evidence>
<dbReference type="InterPro" id="IPR057965">
    <property type="entry name" value="STEEP1_dom"/>
</dbReference>
<dbReference type="EMBL" id="LHPF02000002">
    <property type="protein sequence ID" value="PSC75777.1"/>
    <property type="molecule type" value="Genomic_DNA"/>
</dbReference>
<feature type="compositionally biased region" description="Gly residues" evidence="2">
    <location>
        <begin position="260"/>
        <end position="270"/>
    </location>
</feature>
<accession>A0A2P6VNY8</accession>
<comment type="similarity">
    <text evidence="1">Belongs to the UPF0235 family.</text>
</comment>
<comment type="caution">
    <text evidence="4">The sequence shown here is derived from an EMBL/GenBank/DDBJ whole genome shotgun (WGS) entry which is preliminary data.</text>
</comment>
<dbReference type="PANTHER" id="PTHR47525">
    <property type="entry name" value="OS07G0295200 PROTEIN"/>
    <property type="match status" value="1"/>
</dbReference>
<dbReference type="PANTHER" id="PTHR47525:SF1">
    <property type="entry name" value="OS07G0295200 PROTEIN"/>
    <property type="match status" value="1"/>
</dbReference>
<keyword evidence="5" id="KW-1185">Reference proteome</keyword>
<evidence type="ECO:0000313" key="4">
    <source>
        <dbReference type="EMBL" id="PSC75777.1"/>
    </source>
</evidence>
<dbReference type="AlphaFoldDB" id="A0A2P6VNY8"/>
<feature type="region of interest" description="Disordered" evidence="2">
    <location>
        <begin position="251"/>
        <end position="278"/>
    </location>
</feature>
<dbReference type="STRING" id="554055.A0A2P6VNY8"/>
<protein>
    <recommendedName>
        <fullName evidence="3">STEEP1 domain-containing protein</fullName>
    </recommendedName>
</protein>
<organism evidence="4 5">
    <name type="scientific">Micractinium conductrix</name>
    <dbReference type="NCBI Taxonomy" id="554055"/>
    <lineage>
        <taxon>Eukaryota</taxon>
        <taxon>Viridiplantae</taxon>
        <taxon>Chlorophyta</taxon>
        <taxon>core chlorophytes</taxon>
        <taxon>Trebouxiophyceae</taxon>
        <taxon>Chlorellales</taxon>
        <taxon>Chlorellaceae</taxon>
        <taxon>Chlorella clade</taxon>
        <taxon>Micractinium</taxon>
    </lineage>
</organism>
<proteinExistence type="inferred from homology"/>
<dbReference type="SMART" id="SM01152">
    <property type="entry name" value="DUF167"/>
    <property type="match status" value="1"/>
</dbReference>
<dbReference type="Gene3D" id="3.30.1200.10">
    <property type="entry name" value="YggU-like"/>
    <property type="match status" value="1"/>
</dbReference>
<gene>
    <name evidence="4" type="ORF">C2E20_1315</name>
</gene>
<name>A0A2P6VNY8_9CHLO</name>
<feature type="domain" description="STEEP1" evidence="3">
    <location>
        <begin position="21"/>
        <end position="119"/>
    </location>
</feature>
<dbReference type="InterPro" id="IPR036591">
    <property type="entry name" value="YggU-like_sf"/>
</dbReference>
<dbReference type="Proteomes" id="UP000239649">
    <property type="component" value="Unassembled WGS sequence"/>
</dbReference>
<dbReference type="OrthoDB" id="418131at2759"/>
<evidence type="ECO:0000259" key="3">
    <source>
        <dbReference type="Pfam" id="PF25809"/>
    </source>
</evidence>
<dbReference type="InterPro" id="IPR003746">
    <property type="entry name" value="DUF167"/>
</dbReference>
<dbReference type="Pfam" id="PF25809">
    <property type="entry name" value="STEEP1"/>
    <property type="match status" value="1"/>
</dbReference>
<dbReference type="InterPro" id="IPR053323">
    <property type="entry name" value="UPF0235"/>
</dbReference>
<evidence type="ECO:0000313" key="5">
    <source>
        <dbReference type="Proteomes" id="UP000239649"/>
    </source>
</evidence>
<dbReference type="SUPFAM" id="SSF69786">
    <property type="entry name" value="YggU-like"/>
    <property type="match status" value="1"/>
</dbReference>